<gene>
    <name evidence="1" type="ORF">SEPCBS57363_001496</name>
</gene>
<keyword evidence="2" id="KW-1185">Reference proteome</keyword>
<comment type="caution">
    <text evidence="1">The sequence shown here is derived from an EMBL/GenBank/DDBJ whole genome shotgun (WGS) entry which is preliminary data.</text>
</comment>
<dbReference type="PANTHER" id="PTHR38846:SF1">
    <property type="entry name" value="C3H1-TYPE DOMAIN-CONTAINING PROTEIN"/>
    <property type="match status" value="1"/>
</dbReference>
<dbReference type="Proteomes" id="UP001642501">
    <property type="component" value="Unassembled WGS sequence"/>
</dbReference>
<organism evidence="1 2">
    <name type="scientific">Sporothrix epigloea</name>
    <dbReference type="NCBI Taxonomy" id="1892477"/>
    <lineage>
        <taxon>Eukaryota</taxon>
        <taxon>Fungi</taxon>
        <taxon>Dikarya</taxon>
        <taxon>Ascomycota</taxon>
        <taxon>Pezizomycotina</taxon>
        <taxon>Sordariomycetes</taxon>
        <taxon>Sordariomycetidae</taxon>
        <taxon>Ophiostomatales</taxon>
        <taxon>Ophiostomataceae</taxon>
        <taxon>Sporothrix</taxon>
    </lineage>
</organism>
<evidence type="ECO:0000313" key="2">
    <source>
        <dbReference type="Proteomes" id="UP001642501"/>
    </source>
</evidence>
<name>A0ABP0DAU0_9PEZI</name>
<evidence type="ECO:0000313" key="1">
    <source>
        <dbReference type="EMBL" id="CAK7265252.1"/>
    </source>
</evidence>
<sequence length="107" mass="12478">MAKKNKKKAFMKLAELYNEDTLEMWQRMVNALGIDGYYGSKTQCKKAIKTVFVNIRDFLEAVVRNEPVPQHGNYRALMTYTRENRRFFARRDVKSGGPLSALLRVLM</sequence>
<protein>
    <submittedName>
        <fullName evidence="1">Uncharacterized protein</fullName>
    </submittedName>
</protein>
<dbReference type="EMBL" id="CAWUOM010000015">
    <property type="protein sequence ID" value="CAK7265252.1"/>
    <property type="molecule type" value="Genomic_DNA"/>
</dbReference>
<proteinExistence type="predicted"/>
<accession>A0ABP0DAU0</accession>
<reference evidence="1 2" key="1">
    <citation type="submission" date="2024-01" db="EMBL/GenBank/DDBJ databases">
        <authorList>
            <person name="Allen C."/>
            <person name="Tagirdzhanova G."/>
        </authorList>
    </citation>
    <scope>NUCLEOTIDE SEQUENCE [LARGE SCALE GENOMIC DNA]</scope>
    <source>
        <strain evidence="1 2">CBS 573.63</strain>
    </source>
</reference>
<dbReference type="PANTHER" id="PTHR38846">
    <property type="entry name" value="C3H1-TYPE DOMAIN-CONTAINING PROTEIN"/>
    <property type="match status" value="1"/>
</dbReference>